<dbReference type="OrthoDB" id="410198at2759"/>
<proteinExistence type="predicted"/>
<protein>
    <recommendedName>
        <fullName evidence="2">DUF7605 domain-containing protein</fullName>
    </recommendedName>
</protein>
<organism evidence="3 4">
    <name type="scientific">Karstenula rhodostoma CBS 690.94</name>
    <dbReference type="NCBI Taxonomy" id="1392251"/>
    <lineage>
        <taxon>Eukaryota</taxon>
        <taxon>Fungi</taxon>
        <taxon>Dikarya</taxon>
        <taxon>Ascomycota</taxon>
        <taxon>Pezizomycotina</taxon>
        <taxon>Dothideomycetes</taxon>
        <taxon>Pleosporomycetidae</taxon>
        <taxon>Pleosporales</taxon>
        <taxon>Massarineae</taxon>
        <taxon>Didymosphaeriaceae</taxon>
        <taxon>Karstenula</taxon>
    </lineage>
</organism>
<dbReference type="PANTHER" id="PTHR36681:SF3">
    <property type="entry name" value="NUCLEAR GTPASE, GERMINAL CENTER-ASSOCIATED, TANDEM DUPLICATE 3"/>
    <property type="match status" value="1"/>
</dbReference>
<dbReference type="AlphaFoldDB" id="A0A9P4PS05"/>
<evidence type="ECO:0000256" key="1">
    <source>
        <dbReference type="SAM" id="Coils"/>
    </source>
</evidence>
<accession>A0A9P4PS05</accession>
<evidence type="ECO:0000259" key="2">
    <source>
        <dbReference type="Pfam" id="PF24564"/>
    </source>
</evidence>
<feature type="domain" description="DUF7605" evidence="2">
    <location>
        <begin position="247"/>
        <end position="407"/>
    </location>
</feature>
<dbReference type="Pfam" id="PF24564">
    <property type="entry name" value="DUF7605"/>
    <property type="match status" value="1"/>
</dbReference>
<evidence type="ECO:0000313" key="4">
    <source>
        <dbReference type="Proteomes" id="UP000799764"/>
    </source>
</evidence>
<dbReference type="PANTHER" id="PTHR36681">
    <property type="entry name" value="NUCLEAR GTPASE, GERMINAL CENTER-ASSOCIATED, TANDEM DUPLICATE 3"/>
    <property type="match status" value="1"/>
</dbReference>
<feature type="coiled-coil region" evidence="1">
    <location>
        <begin position="43"/>
        <end position="70"/>
    </location>
</feature>
<comment type="caution">
    <text evidence="3">The sequence shown here is derived from an EMBL/GenBank/DDBJ whole genome shotgun (WGS) entry which is preliminary data.</text>
</comment>
<evidence type="ECO:0000313" key="3">
    <source>
        <dbReference type="EMBL" id="KAF2449112.1"/>
    </source>
</evidence>
<sequence>MESSSWYSRSDVNLVLANSSNKLTIRHIIDEDECRRLKLDPRNQQHLQSLHHLEQNVKDEMQQLTKALKTPVNADFYEELMKKRGLYEYLNKYIQYSRTRIFATTRNTKIRKSLQDWYRGRTKEPNPLHIFCVSSKVNMEHVRGYAAAEFPRLSLAMTEIPALRSHIFSLAAKSSRVEQFQRHCVFIRVLLHEMELSCLGSRPMMKRDHLLKILLDVQMKQDHFEVLMADFVKNSVTPVVAKIDASTDAWLAVAQGFCKKWSSYTPQGFTAFLNHQGKWQTFKCGKADWNQDLMSSSRRGLQETFDVLREQECLSFRTRAIQHVNDLLKALEEKMKINLDISQSAAFRPFFGSFHQRKQEMTLIVNEVVNEMRTSLLAINNNAFNLGQTSPLTGRMLKIYEKAKAEKPRKGGALHVAKKARFSALVCHRTEGAYPAVKKFVEVALEKTVKSVESKLTTRCGAVLDAILRDFDSVCPESEDRGVLTLQRREISGRKVQESKR</sequence>
<dbReference type="Proteomes" id="UP000799764">
    <property type="component" value="Unassembled WGS sequence"/>
</dbReference>
<name>A0A9P4PS05_9PLEO</name>
<reference evidence="3" key="1">
    <citation type="journal article" date="2020" name="Stud. Mycol.">
        <title>101 Dothideomycetes genomes: a test case for predicting lifestyles and emergence of pathogens.</title>
        <authorList>
            <person name="Haridas S."/>
            <person name="Albert R."/>
            <person name="Binder M."/>
            <person name="Bloem J."/>
            <person name="Labutti K."/>
            <person name="Salamov A."/>
            <person name="Andreopoulos B."/>
            <person name="Baker S."/>
            <person name="Barry K."/>
            <person name="Bills G."/>
            <person name="Bluhm B."/>
            <person name="Cannon C."/>
            <person name="Castanera R."/>
            <person name="Culley D."/>
            <person name="Daum C."/>
            <person name="Ezra D."/>
            <person name="Gonzalez J."/>
            <person name="Henrissat B."/>
            <person name="Kuo A."/>
            <person name="Liang C."/>
            <person name="Lipzen A."/>
            <person name="Lutzoni F."/>
            <person name="Magnuson J."/>
            <person name="Mondo S."/>
            <person name="Nolan M."/>
            <person name="Ohm R."/>
            <person name="Pangilinan J."/>
            <person name="Park H.-J."/>
            <person name="Ramirez L."/>
            <person name="Alfaro M."/>
            <person name="Sun H."/>
            <person name="Tritt A."/>
            <person name="Yoshinaga Y."/>
            <person name="Zwiers L.-H."/>
            <person name="Turgeon B."/>
            <person name="Goodwin S."/>
            <person name="Spatafora J."/>
            <person name="Crous P."/>
            <person name="Grigoriev I."/>
        </authorList>
    </citation>
    <scope>NUCLEOTIDE SEQUENCE</scope>
    <source>
        <strain evidence="3">CBS 690.94</strain>
    </source>
</reference>
<keyword evidence="4" id="KW-1185">Reference proteome</keyword>
<dbReference type="EMBL" id="MU001494">
    <property type="protein sequence ID" value="KAF2449112.1"/>
    <property type="molecule type" value="Genomic_DNA"/>
</dbReference>
<keyword evidence="1" id="KW-0175">Coiled coil</keyword>
<dbReference type="InterPro" id="IPR056024">
    <property type="entry name" value="DUF7605"/>
</dbReference>
<gene>
    <name evidence="3" type="ORF">P171DRAFT_480221</name>
</gene>